<gene>
    <name evidence="2" type="ORF">HYT38_00380</name>
    <name evidence="3" type="ORF">HYV66_02970</name>
</gene>
<dbReference type="Gene3D" id="3.30.1380.10">
    <property type="match status" value="1"/>
</dbReference>
<dbReference type="AlphaFoldDB" id="A0A931YDW3"/>
<dbReference type="Proteomes" id="UP000786662">
    <property type="component" value="Unassembled WGS sequence"/>
</dbReference>
<evidence type="ECO:0000313" key="4">
    <source>
        <dbReference type="Proteomes" id="UP000709672"/>
    </source>
</evidence>
<feature type="transmembrane region" description="Helical" evidence="1">
    <location>
        <begin position="34"/>
        <end position="59"/>
    </location>
</feature>
<dbReference type="Proteomes" id="UP000709672">
    <property type="component" value="Unassembled WGS sequence"/>
</dbReference>
<keyword evidence="1" id="KW-0472">Membrane</keyword>
<name>A0A931YDW3_9BACT</name>
<comment type="caution">
    <text evidence="3">The sequence shown here is derived from an EMBL/GenBank/DDBJ whole genome shotgun (WGS) entry which is preliminary data.</text>
</comment>
<feature type="transmembrane region" description="Helical" evidence="1">
    <location>
        <begin position="79"/>
        <end position="100"/>
    </location>
</feature>
<dbReference type="EMBL" id="JACOYY010000014">
    <property type="protein sequence ID" value="MBI2052121.1"/>
    <property type="molecule type" value="Genomic_DNA"/>
</dbReference>
<dbReference type="InterPro" id="IPR009045">
    <property type="entry name" value="Zn_M74/Hedgehog-like"/>
</dbReference>
<keyword evidence="1" id="KW-1133">Transmembrane helix</keyword>
<accession>A0A931YDW3</accession>
<evidence type="ECO:0000256" key="1">
    <source>
        <dbReference type="SAM" id="Phobius"/>
    </source>
</evidence>
<keyword evidence="1" id="KW-0812">Transmembrane</keyword>
<evidence type="ECO:0008006" key="5">
    <source>
        <dbReference type="Google" id="ProtNLM"/>
    </source>
</evidence>
<dbReference type="SUPFAM" id="SSF55166">
    <property type="entry name" value="Hedgehog/DD-peptidase"/>
    <property type="match status" value="1"/>
</dbReference>
<evidence type="ECO:0000313" key="3">
    <source>
        <dbReference type="EMBL" id="MBI2466160.1"/>
    </source>
</evidence>
<dbReference type="InterPro" id="IPR043993">
    <property type="entry name" value="T4SS_pilin"/>
</dbReference>
<dbReference type="Pfam" id="PF18895">
    <property type="entry name" value="T4SS_pilin"/>
    <property type="match status" value="1"/>
</dbReference>
<protein>
    <recommendedName>
        <fullName evidence="5">Peptidase M15B domain-containing protein</fullName>
    </recommendedName>
</protein>
<sequence length="307" mass="33063">MVFPSIVSARLVPCGGAGEGFCTVCDFFSLTQNIFNFVALTLTPIVAVMLIFWGGYMFLISGVNPAGVTKAKSILKNTVIGLVIVYAGYLAASYTVKFFAGETSVAGSRFTTAGFSIQCTRVELPDKTGVKIGDLTETETIPEIVPGKITPVPDIPGLKLSDPDDVDINQLEGNVRNGLSQAANLAVPLGLDLVVTSGFRSRAEQLALATQNCQDPAADRCVIKPGRPITCIPQGDGSNCRHTTGKAVDVWCWQNNSKCSQSALFTNVMKPSGFCVLLYSRPPEPWHFELKTDLDLDPDRKQSFRCD</sequence>
<organism evidence="3 4">
    <name type="scientific">Candidatus Sungiibacteriota bacterium</name>
    <dbReference type="NCBI Taxonomy" id="2750080"/>
    <lineage>
        <taxon>Bacteria</taxon>
        <taxon>Candidatus Sungiibacteriota</taxon>
    </lineage>
</organism>
<evidence type="ECO:0000313" key="2">
    <source>
        <dbReference type="EMBL" id="MBI2052121.1"/>
    </source>
</evidence>
<reference evidence="3" key="1">
    <citation type="submission" date="2020-07" db="EMBL/GenBank/DDBJ databases">
        <title>Huge and variable diversity of episymbiotic CPR bacteria and DPANN archaea in groundwater ecosystems.</title>
        <authorList>
            <person name="He C.Y."/>
            <person name="Keren R."/>
            <person name="Whittaker M."/>
            <person name="Farag I.F."/>
            <person name="Doudna J."/>
            <person name="Cate J.H.D."/>
            <person name="Banfield J.F."/>
        </authorList>
    </citation>
    <scope>NUCLEOTIDE SEQUENCE</scope>
    <source>
        <strain evidence="2">NC_groundwater_191_Ag_S-0.1um_45_8</strain>
        <strain evidence="3">NC_groundwater_418_Ag_B-0.1um_45_10</strain>
    </source>
</reference>
<dbReference type="EMBL" id="JACPHQ010000042">
    <property type="protein sequence ID" value="MBI2466160.1"/>
    <property type="molecule type" value="Genomic_DNA"/>
</dbReference>
<proteinExistence type="predicted"/>